<gene>
    <name evidence="2" type="ORF">FOF46_29600</name>
</gene>
<keyword evidence="1" id="KW-1133">Transmembrane helix</keyword>
<evidence type="ECO:0000313" key="3">
    <source>
        <dbReference type="Proteomes" id="UP000318833"/>
    </source>
</evidence>
<dbReference type="EMBL" id="VLNR01000117">
    <property type="protein sequence ID" value="TSE03324.1"/>
    <property type="molecule type" value="Genomic_DNA"/>
</dbReference>
<dbReference type="RefSeq" id="WP_143919050.1">
    <property type="nucleotide sequence ID" value="NZ_CANMIK010000050.1"/>
</dbReference>
<comment type="caution">
    <text evidence="2">The sequence shown here is derived from an EMBL/GenBank/DDBJ whole genome shotgun (WGS) entry which is preliminary data.</text>
</comment>
<keyword evidence="3" id="KW-1185">Reference proteome</keyword>
<evidence type="ECO:0000313" key="2">
    <source>
        <dbReference type="EMBL" id="TSE03324.1"/>
    </source>
</evidence>
<evidence type="ECO:0008006" key="4">
    <source>
        <dbReference type="Google" id="ProtNLM"/>
    </source>
</evidence>
<keyword evidence="1" id="KW-0812">Transmembrane</keyword>
<protein>
    <recommendedName>
        <fullName evidence="4">Tetratricopeptide repeat protein</fullName>
    </recommendedName>
</protein>
<keyword evidence="1" id="KW-0472">Membrane</keyword>
<organism evidence="2 3">
    <name type="scientific">Aquimarina algiphila</name>
    <dbReference type="NCBI Taxonomy" id="2047982"/>
    <lineage>
        <taxon>Bacteria</taxon>
        <taxon>Pseudomonadati</taxon>
        <taxon>Bacteroidota</taxon>
        <taxon>Flavobacteriia</taxon>
        <taxon>Flavobacteriales</taxon>
        <taxon>Flavobacteriaceae</taxon>
        <taxon>Aquimarina</taxon>
    </lineage>
</organism>
<name>A0A554VAP4_9FLAO</name>
<dbReference type="OrthoDB" id="958761at2"/>
<accession>A0A554VAP4</accession>
<dbReference type="SUPFAM" id="SSF48452">
    <property type="entry name" value="TPR-like"/>
    <property type="match status" value="1"/>
</dbReference>
<dbReference type="InterPro" id="IPR011990">
    <property type="entry name" value="TPR-like_helical_dom_sf"/>
</dbReference>
<proteinExistence type="predicted"/>
<feature type="transmembrane region" description="Helical" evidence="1">
    <location>
        <begin position="86"/>
        <end position="107"/>
    </location>
</feature>
<dbReference type="Gene3D" id="1.25.40.10">
    <property type="entry name" value="Tetratricopeptide repeat domain"/>
    <property type="match status" value="1"/>
</dbReference>
<dbReference type="Proteomes" id="UP000318833">
    <property type="component" value="Unassembled WGS sequence"/>
</dbReference>
<dbReference type="AlphaFoldDB" id="A0A554VAP4"/>
<sequence length="248" mass="28775">MERTPEIFEKIEGYLTNTLPQEELIAFEKALATNQELQEEVEKHRMMHNVLGDQDTLDFKEKLARISTTIKEEEEEKIVTTSSFSLYWKVAASIVIVFGAGTLYWYISKSQNKTQNLYGSYYQAFPAEDNTRGNTTNEIQKVIKQYTNGVYDSVVIALENYPNLETQKRLQLYLGNSYLNLGQEKKAINQFTAISETDRYYEIGQWYLSLSYLKLNKPKKTIPILEEIIAYNGVYKAKAIKLLKELKK</sequence>
<evidence type="ECO:0000256" key="1">
    <source>
        <dbReference type="SAM" id="Phobius"/>
    </source>
</evidence>
<reference evidence="2 3" key="1">
    <citation type="submission" date="2019-07" db="EMBL/GenBank/DDBJ databases">
        <title>The draft genome sequence of Aquimarina algiphila M91.</title>
        <authorList>
            <person name="Meng X."/>
        </authorList>
    </citation>
    <scope>NUCLEOTIDE SEQUENCE [LARGE SCALE GENOMIC DNA]</scope>
    <source>
        <strain evidence="2 3">M91</strain>
    </source>
</reference>